<dbReference type="OrthoDB" id="316089at2"/>
<keyword evidence="2" id="KW-1185">Reference proteome</keyword>
<gene>
    <name evidence="1" type="ORF">EHO59_17055</name>
</gene>
<dbReference type="EMBL" id="RQEP01000019">
    <property type="protein sequence ID" value="TGJ99554.1"/>
    <property type="molecule type" value="Genomic_DNA"/>
</dbReference>
<dbReference type="RefSeq" id="WP_135589646.1">
    <property type="nucleotide sequence ID" value="NZ_RQEP01000019.1"/>
</dbReference>
<protein>
    <submittedName>
        <fullName evidence="1">Uncharacterized protein</fullName>
    </submittedName>
</protein>
<dbReference type="AlphaFoldDB" id="A0A4R9FMT4"/>
<proteinExistence type="predicted"/>
<evidence type="ECO:0000313" key="1">
    <source>
        <dbReference type="EMBL" id="TGJ99554.1"/>
    </source>
</evidence>
<dbReference type="NCBIfam" id="NF047433">
    <property type="entry name" value="Lepto_7_Nterm"/>
    <property type="match status" value="1"/>
</dbReference>
<sequence length="429" mass="47565">MKIRSILIFLCTLFFVFVTNLEAKTVFLRDGKVLEGEIITQTATYIDLELPNSEVLRIQKKSILKISFGKSDPPKPKVIVGQKEEIPKEQDPIIPATTENNPPPNTGPKLPTRVVRDPLERHFLEFYVGEGSGNLSSHTVGFFYKVQSLKNTIATDIPFVLTTGPNHTSKGSTSGGAAYKYKRFNMEAGGFSIRTSSSSQNVGGGTANPPVVTGSYPEELRGASAKVSYSFIAKPNYEFYPTLGYLQIWNKTRDDNSALVQVGNLAGKSTFHALENLKGMTIGLGFAYHFGSKWEIKTEVESISLKGSQSIRQDLIFSPVTPPYMLTDLPSTDSIKWKAKGYNASFKVTYFWKMGLGFWIGIETYRWKYEFQKGDFVTYQVATPPSPQQALMDSISQNIYASHTASNTKATSIQIGLSKAINFGPEEIF</sequence>
<organism evidence="1 2">
    <name type="scientific">Leptospira semungkisensis</name>
    <dbReference type="NCBI Taxonomy" id="2484985"/>
    <lineage>
        <taxon>Bacteria</taxon>
        <taxon>Pseudomonadati</taxon>
        <taxon>Spirochaetota</taxon>
        <taxon>Spirochaetia</taxon>
        <taxon>Leptospirales</taxon>
        <taxon>Leptospiraceae</taxon>
        <taxon>Leptospira</taxon>
    </lineage>
</organism>
<dbReference type="Proteomes" id="UP000297453">
    <property type="component" value="Unassembled WGS sequence"/>
</dbReference>
<reference evidence="1" key="1">
    <citation type="journal article" date="2019" name="PLoS Negl. Trop. Dis.">
        <title>Revisiting the worldwide diversity of Leptospira species in the environment.</title>
        <authorList>
            <person name="Vincent A.T."/>
            <person name="Schiettekatte O."/>
            <person name="Bourhy P."/>
            <person name="Veyrier F.J."/>
            <person name="Picardeau M."/>
        </authorList>
    </citation>
    <scope>NUCLEOTIDE SEQUENCE [LARGE SCALE GENOMIC DNA]</scope>
    <source>
        <strain evidence="1">SSS9</strain>
    </source>
</reference>
<name>A0A4R9FMT4_9LEPT</name>
<accession>A0A4R9FMT4</accession>
<comment type="caution">
    <text evidence="1">The sequence shown here is derived from an EMBL/GenBank/DDBJ whole genome shotgun (WGS) entry which is preliminary data.</text>
</comment>
<evidence type="ECO:0000313" key="2">
    <source>
        <dbReference type="Proteomes" id="UP000297453"/>
    </source>
</evidence>